<dbReference type="OrthoDB" id="284461at2759"/>
<keyword evidence="4" id="KW-1185">Reference proteome</keyword>
<dbReference type="PANTHER" id="PTHR42987:SF4">
    <property type="entry name" value="PROTEASE SOHB-RELATED"/>
    <property type="match status" value="1"/>
</dbReference>
<evidence type="ECO:0000313" key="4">
    <source>
        <dbReference type="Proteomes" id="UP000054937"/>
    </source>
</evidence>
<evidence type="ECO:0000259" key="2">
    <source>
        <dbReference type="Pfam" id="PF01343"/>
    </source>
</evidence>
<dbReference type="Gene3D" id="3.90.226.10">
    <property type="entry name" value="2-enoyl-CoA Hydratase, Chain A, domain 1"/>
    <property type="match status" value="1"/>
</dbReference>
<accession>A0A0V0Q9U0</accession>
<dbReference type="Pfam" id="PF01343">
    <property type="entry name" value="Peptidase_S49"/>
    <property type="match status" value="1"/>
</dbReference>
<sequence>MSLAKLQKFILGPSVPILTLSGSISSKSTQRIARGLKNINPVTAEAVGLVVNSEGGSLVQAQIIAEKIRIYCNNKHLPLYTFAGDIAAGAGYYILSQGDKVFADQSSAIGQAGTLLTHTSWKQYLEQQKIENRSWASDNQLLQRILDTFNSLQKEDEQYVLNIVKNYNQTIREQILQKRGEQIKDHSILQKGELYMGEKAKELGLVDDISNFHQYFYENKPKANFSFVCNQPTKEDARKMFSKMKFNVSIFDKNRIKAQAEQNFVNSQMNAFSQFNQKL</sequence>
<proteinExistence type="inferred from homology"/>
<dbReference type="Proteomes" id="UP000054937">
    <property type="component" value="Unassembled WGS sequence"/>
</dbReference>
<name>A0A0V0Q9U0_PSEPJ</name>
<dbReference type="InterPro" id="IPR029045">
    <property type="entry name" value="ClpP/crotonase-like_dom_sf"/>
</dbReference>
<dbReference type="EMBL" id="LDAU01000223">
    <property type="protein sequence ID" value="KRW99005.1"/>
    <property type="molecule type" value="Genomic_DNA"/>
</dbReference>
<dbReference type="InterPro" id="IPR002142">
    <property type="entry name" value="Peptidase_S49"/>
</dbReference>
<dbReference type="SUPFAM" id="SSF52096">
    <property type="entry name" value="ClpP/crotonase"/>
    <property type="match status" value="1"/>
</dbReference>
<reference evidence="3 4" key="1">
    <citation type="journal article" date="2015" name="Sci. Rep.">
        <title>Genome of the facultative scuticociliatosis pathogen Pseudocohnilembus persalinus provides insight into its virulence through horizontal gene transfer.</title>
        <authorList>
            <person name="Xiong J."/>
            <person name="Wang G."/>
            <person name="Cheng J."/>
            <person name="Tian M."/>
            <person name="Pan X."/>
            <person name="Warren A."/>
            <person name="Jiang C."/>
            <person name="Yuan D."/>
            <person name="Miao W."/>
        </authorList>
    </citation>
    <scope>NUCLEOTIDE SEQUENCE [LARGE SCALE GENOMIC DNA]</scope>
    <source>
        <strain evidence="3">36N120E</strain>
    </source>
</reference>
<dbReference type="GO" id="GO:0008233">
    <property type="term" value="F:peptidase activity"/>
    <property type="evidence" value="ECO:0007669"/>
    <property type="project" value="InterPro"/>
</dbReference>
<feature type="domain" description="Peptidase S49" evidence="2">
    <location>
        <begin position="74"/>
        <end position="217"/>
    </location>
</feature>
<comment type="caution">
    <text evidence="3">The sequence shown here is derived from an EMBL/GenBank/DDBJ whole genome shotgun (WGS) entry which is preliminary data.</text>
</comment>
<dbReference type="GO" id="GO:0006508">
    <property type="term" value="P:proteolysis"/>
    <property type="evidence" value="ECO:0007669"/>
    <property type="project" value="InterPro"/>
</dbReference>
<dbReference type="InParanoid" id="A0A0V0Q9U0"/>
<evidence type="ECO:0000313" key="3">
    <source>
        <dbReference type="EMBL" id="KRW99005.1"/>
    </source>
</evidence>
<gene>
    <name evidence="3" type="ORF">PPERSA_11606</name>
</gene>
<dbReference type="PANTHER" id="PTHR42987">
    <property type="entry name" value="PEPTIDASE S49"/>
    <property type="match status" value="1"/>
</dbReference>
<comment type="similarity">
    <text evidence="1">Belongs to the peptidase S49 family.</text>
</comment>
<organism evidence="3 4">
    <name type="scientific">Pseudocohnilembus persalinus</name>
    <name type="common">Ciliate</name>
    <dbReference type="NCBI Taxonomy" id="266149"/>
    <lineage>
        <taxon>Eukaryota</taxon>
        <taxon>Sar</taxon>
        <taxon>Alveolata</taxon>
        <taxon>Ciliophora</taxon>
        <taxon>Intramacronucleata</taxon>
        <taxon>Oligohymenophorea</taxon>
        <taxon>Scuticociliatia</taxon>
        <taxon>Philasterida</taxon>
        <taxon>Pseudocohnilembidae</taxon>
        <taxon>Pseudocohnilembus</taxon>
    </lineage>
</organism>
<evidence type="ECO:0000256" key="1">
    <source>
        <dbReference type="ARBA" id="ARBA00008683"/>
    </source>
</evidence>
<protein>
    <recommendedName>
        <fullName evidence="2">Peptidase S49 domain-containing protein</fullName>
    </recommendedName>
</protein>
<dbReference type="AlphaFoldDB" id="A0A0V0Q9U0"/>